<evidence type="ECO:0000259" key="2">
    <source>
        <dbReference type="Pfam" id="PF14338"/>
    </source>
</evidence>
<comment type="caution">
    <text evidence="3">The sequence shown here is derived from an EMBL/GenBank/DDBJ whole genome shotgun (WGS) entry which is preliminary data.</text>
</comment>
<dbReference type="Proteomes" id="UP001151081">
    <property type="component" value="Unassembled WGS sequence"/>
</dbReference>
<dbReference type="PANTHER" id="PTHR30015">
    <property type="entry name" value="MRR RESTRICTION SYSTEM PROTEIN"/>
    <property type="match status" value="1"/>
</dbReference>
<name>A0A9X4AUC2_9BACT</name>
<keyword evidence="3" id="KW-0540">Nuclease</keyword>
<evidence type="ECO:0000259" key="1">
    <source>
        <dbReference type="Pfam" id="PF04471"/>
    </source>
</evidence>
<evidence type="ECO:0000313" key="4">
    <source>
        <dbReference type="Proteomes" id="UP001151081"/>
    </source>
</evidence>
<dbReference type="RefSeq" id="WP_272458961.1">
    <property type="nucleotide sequence ID" value="NZ_JAGTJJ010000021.1"/>
</dbReference>
<feature type="domain" description="Restriction system protein Mrr-like N-terminal" evidence="2">
    <location>
        <begin position="7"/>
        <end position="92"/>
    </location>
</feature>
<dbReference type="AlphaFoldDB" id="A0A9X4AUC2"/>
<dbReference type="EC" id="3.1.21.-" evidence="3"/>
<feature type="domain" description="Restriction endonuclease type IV Mrr" evidence="1">
    <location>
        <begin position="129"/>
        <end position="243"/>
    </location>
</feature>
<organism evidence="3 4">
    <name type="scientific">Polyangium jinanense</name>
    <dbReference type="NCBI Taxonomy" id="2829994"/>
    <lineage>
        <taxon>Bacteria</taxon>
        <taxon>Pseudomonadati</taxon>
        <taxon>Myxococcota</taxon>
        <taxon>Polyangia</taxon>
        <taxon>Polyangiales</taxon>
        <taxon>Polyangiaceae</taxon>
        <taxon>Polyangium</taxon>
    </lineage>
</organism>
<accession>A0A9X4AUC2</accession>
<evidence type="ECO:0000313" key="3">
    <source>
        <dbReference type="EMBL" id="MDC3984456.1"/>
    </source>
</evidence>
<dbReference type="InterPro" id="IPR011856">
    <property type="entry name" value="tRNA_endonuc-like_dom_sf"/>
</dbReference>
<proteinExistence type="predicted"/>
<dbReference type="Pfam" id="PF04471">
    <property type="entry name" value="Mrr_cat"/>
    <property type="match status" value="1"/>
</dbReference>
<dbReference type="InterPro" id="IPR007560">
    <property type="entry name" value="Restrct_endonuc_IV_Mrr"/>
</dbReference>
<dbReference type="Gene3D" id="3.40.1350.10">
    <property type="match status" value="1"/>
</dbReference>
<dbReference type="InterPro" id="IPR052906">
    <property type="entry name" value="Type_IV_Methyl-Rstrct_Enzyme"/>
</dbReference>
<sequence>MIPKQSQIELPLLQVLARFPGGEAKPSDVYPLLEKRFPNLTKEDLVEQLESGSSKWTNRVQWVRQSLITKGEMSSPRRGVWAITDQGRARLAANNSGAGTEPANPLNLMALQDEYLTQFKDNLLERLIALTPEQFEHFAKKLLEAYGFLNMKVTTVSHDGGIDGHGLLKVGLATMNVAFQCKRWQTSVPRPEVDKFRGAIQGEFEQGLFFTTSEFTEGAKGASVKRGAVPIILLDGESIVGLMIEKQFGVRRKPLELYFDEVDRLFVDRD</sequence>
<dbReference type="GO" id="GO:0015666">
    <property type="term" value="F:restriction endodeoxyribonuclease activity"/>
    <property type="evidence" value="ECO:0007669"/>
    <property type="project" value="TreeGrafter"/>
</dbReference>
<dbReference type="InterPro" id="IPR011335">
    <property type="entry name" value="Restrct_endonuc-II-like"/>
</dbReference>
<protein>
    <submittedName>
        <fullName evidence="3">Restriction endonuclease</fullName>
        <ecNumber evidence="3">3.1.21.-</ecNumber>
    </submittedName>
</protein>
<dbReference type="InterPro" id="IPR025745">
    <property type="entry name" value="Mrr-like_N_dom"/>
</dbReference>
<keyword evidence="4" id="KW-1185">Reference proteome</keyword>
<keyword evidence="3" id="KW-0255">Endonuclease</keyword>
<keyword evidence="3" id="KW-0378">Hydrolase</keyword>
<gene>
    <name evidence="3" type="ORF">KEG57_28375</name>
</gene>
<dbReference type="PANTHER" id="PTHR30015:SF7">
    <property type="entry name" value="TYPE IV METHYL-DIRECTED RESTRICTION ENZYME ECOKMRR"/>
    <property type="match status" value="1"/>
</dbReference>
<dbReference type="GO" id="GO:0009307">
    <property type="term" value="P:DNA restriction-modification system"/>
    <property type="evidence" value="ECO:0007669"/>
    <property type="project" value="InterPro"/>
</dbReference>
<dbReference type="Pfam" id="PF14338">
    <property type="entry name" value="Mrr_N"/>
    <property type="match status" value="1"/>
</dbReference>
<dbReference type="GO" id="GO:0003677">
    <property type="term" value="F:DNA binding"/>
    <property type="evidence" value="ECO:0007669"/>
    <property type="project" value="InterPro"/>
</dbReference>
<reference evidence="3 4" key="1">
    <citation type="submission" date="2021-04" db="EMBL/GenBank/DDBJ databases">
        <title>Genome analysis of Polyangium sp.</title>
        <authorList>
            <person name="Li Y."/>
            <person name="Wang J."/>
        </authorList>
    </citation>
    <scope>NUCLEOTIDE SEQUENCE [LARGE SCALE GENOMIC DNA]</scope>
    <source>
        <strain evidence="3 4">SDU14</strain>
    </source>
</reference>
<dbReference type="SUPFAM" id="SSF52980">
    <property type="entry name" value="Restriction endonuclease-like"/>
    <property type="match status" value="1"/>
</dbReference>
<dbReference type="EMBL" id="JAGTJJ010000021">
    <property type="protein sequence ID" value="MDC3984456.1"/>
    <property type="molecule type" value="Genomic_DNA"/>
</dbReference>